<evidence type="ECO:0000313" key="2">
    <source>
        <dbReference type="Proteomes" id="UP001153714"/>
    </source>
</evidence>
<sequence length="301" mass="35260">MDLETDLKELSEELKCDCEIISVIRLRRLKIDGTWIDSETVRVCFKGPTLPPYVYGYGTRFKVEPYTFPVTQCSGCWRYGYILKYCPIKKKLCPKCGAEHDNCETTNFKCLNCKGTHMSLDKSCPVFLKEKEIRCIMCNDNCSYRNALMKYNNVKNPRKILITQEDKSIKETTAQSSPILTYKQALQKTQIRQVTEDTSETENYNVEDNSRDINTQIHKKKTNKNKNKYYLEQEMELETDVNHETTQNSQEQENLRKKNRSVLLLLLLQKCKEILATEENFEEKIKAYISNIIERINIMCS</sequence>
<dbReference type="EMBL" id="OU893352">
    <property type="protein sequence ID" value="CAG9790327.1"/>
    <property type="molecule type" value="Genomic_DNA"/>
</dbReference>
<accession>A0A9N9R6N4</accession>
<proteinExistence type="predicted"/>
<keyword evidence="2" id="KW-1185">Reference proteome</keyword>
<dbReference type="Proteomes" id="UP001153714">
    <property type="component" value="Chromosome 21"/>
</dbReference>
<organism evidence="1 2">
    <name type="scientific">Diatraea saccharalis</name>
    <name type="common">sugarcane borer</name>
    <dbReference type="NCBI Taxonomy" id="40085"/>
    <lineage>
        <taxon>Eukaryota</taxon>
        <taxon>Metazoa</taxon>
        <taxon>Ecdysozoa</taxon>
        <taxon>Arthropoda</taxon>
        <taxon>Hexapoda</taxon>
        <taxon>Insecta</taxon>
        <taxon>Pterygota</taxon>
        <taxon>Neoptera</taxon>
        <taxon>Endopterygota</taxon>
        <taxon>Lepidoptera</taxon>
        <taxon>Glossata</taxon>
        <taxon>Ditrysia</taxon>
        <taxon>Pyraloidea</taxon>
        <taxon>Crambidae</taxon>
        <taxon>Crambinae</taxon>
        <taxon>Diatraea</taxon>
    </lineage>
</organism>
<reference evidence="1" key="1">
    <citation type="submission" date="2021-12" db="EMBL/GenBank/DDBJ databases">
        <authorList>
            <person name="King R."/>
        </authorList>
    </citation>
    <scope>NUCLEOTIDE SEQUENCE</scope>
</reference>
<dbReference type="AlphaFoldDB" id="A0A9N9R6N4"/>
<gene>
    <name evidence="1" type="ORF">DIATSA_LOCUS7996</name>
</gene>
<name>A0A9N9R6N4_9NEOP</name>
<reference evidence="1" key="2">
    <citation type="submission" date="2022-10" db="EMBL/GenBank/DDBJ databases">
        <authorList>
            <consortium name="ENA_rothamsted_submissions"/>
            <consortium name="culmorum"/>
            <person name="King R."/>
        </authorList>
    </citation>
    <scope>NUCLEOTIDE SEQUENCE</scope>
</reference>
<evidence type="ECO:0000313" key="1">
    <source>
        <dbReference type="EMBL" id="CAG9790327.1"/>
    </source>
</evidence>
<protein>
    <submittedName>
        <fullName evidence="1">Uncharacterized protein</fullName>
    </submittedName>
</protein>
<dbReference type="OrthoDB" id="3039988at2759"/>